<evidence type="ECO:0000256" key="1">
    <source>
        <dbReference type="ARBA" id="ARBA00003603"/>
    </source>
</evidence>
<evidence type="ECO:0000256" key="10">
    <source>
        <dbReference type="RuleBase" id="RU364051"/>
    </source>
</evidence>
<evidence type="ECO:0000256" key="5">
    <source>
        <dbReference type="ARBA" id="ARBA00022463"/>
    </source>
</evidence>
<dbReference type="GO" id="GO:0044220">
    <property type="term" value="C:host cell perinuclear region of cytoplasm"/>
    <property type="evidence" value="ECO:0007669"/>
    <property type="project" value="UniProtKB-SubCell"/>
</dbReference>
<dbReference type="Pfam" id="PF01524">
    <property type="entry name" value="Gemini_V2"/>
    <property type="match status" value="1"/>
</dbReference>
<name>C9YHE7_9GEMI</name>
<reference evidence="11 12" key="1">
    <citation type="journal article" date="2011" name="Virus Genes">
        <title>Velvet bean severe mosaic virus: a distinct begomovirus species causing severe mosaic in Mucuna pruriens (L.) DC.</title>
        <authorList>
            <person name="Zaim M."/>
            <person name="Kumar Y."/>
            <person name="Hallan V."/>
            <person name="Zaidi A.A."/>
        </authorList>
    </citation>
    <scope>NUCLEOTIDE SEQUENCE [LARGE SCALE GENOMIC DNA]</scope>
</reference>
<evidence type="ECO:0000256" key="2">
    <source>
        <dbReference type="ARBA" id="ARBA00004407"/>
    </source>
</evidence>
<dbReference type="RefSeq" id="YP_003254635.1">
    <property type="nucleotide sequence ID" value="NC_013414.1"/>
</dbReference>
<evidence type="ECO:0000256" key="3">
    <source>
        <dbReference type="ARBA" id="ARBA00009397"/>
    </source>
</evidence>
<proteinExistence type="inferred from homology"/>
<keyword evidence="5 10" id="KW-0941">Suppressor of RNA silencing</keyword>
<keyword evidence="7" id="KW-1090">Inhibition of host innate immune response by virus</keyword>
<evidence type="ECO:0000313" key="12">
    <source>
        <dbReference type="Proteomes" id="UP000203844"/>
    </source>
</evidence>
<organism evidence="11 12">
    <name type="scientific">Velvet bean severe mosaic virus</name>
    <dbReference type="NCBI Taxonomy" id="667119"/>
    <lineage>
        <taxon>Viruses</taxon>
        <taxon>Monodnaviria</taxon>
        <taxon>Shotokuvirae</taxon>
        <taxon>Cressdnaviricota</taxon>
        <taxon>Repensiviricetes</taxon>
        <taxon>Geplafuvirales</taxon>
        <taxon>Geminiviridae</taxon>
        <taxon>Begomovirus</taxon>
        <taxon>Begomovirus mucunae</taxon>
    </lineage>
</organism>
<dbReference type="KEGG" id="vg:8527499"/>
<gene>
    <name evidence="11" type="primary">AV2</name>
</gene>
<evidence type="ECO:0000256" key="6">
    <source>
        <dbReference type="ARBA" id="ARBA00022581"/>
    </source>
</evidence>
<dbReference type="GeneID" id="8527499"/>
<comment type="similarity">
    <text evidence="3 10">Belongs to the geminiviridae protein AV2/V2 family.</text>
</comment>
<keyword evidence="6 10" id="KW-0945">Host-virus interaction</keyword>
<evidence type="ECO:0000256" key="9">
    <source>
        <dbReference type="ARBA" id="ARBA00023280"/>
    </source>
</evidence>
<evidence type="ECO:0000256" key="7">
    <source>
        <dbReference type="ARBA" id="ARBA00022632"/>
    </source>
</evidence>
<protein>
    <recommendedName>
        <fullName evidence="10">Protein V2</fullName>
    </recommendedName>
</protein>
<comment type="subunit">
    <text evidence="4 10">Interacts with host SGS3.</text>
</comment>
<comment type="subcellular location">
    <subcellularLocation>
        <location evidence="2 10">Host cytoplasm</location>
        <location evidence="2 10">Host perinuclear region</location>
    </subcellularLocation>
</comment>
<evidence type="ECO:0000313" key="11">
    <source>
        <dbReference type="EMBL" id="CBA34956.1"/>
    </source>
</evidence>
<keyword evidence="9" id="KW-0899">Viral immunoevasion</keyword>
<dbReference type="OrthoDB" id="14447at10239"/>
<dbReference type="Proteomes" id="UP000203844">
    <property type="component" value="Genome"/>
</dbReference>
<accession>C9YHE7</accession>
<dbReference type="EMBL" id="FN543425">
    <property type="protein sequence ID" value="CBA34956.1"/>
    <property type="molecule type" value="Genomic_DNA"/>
</dbReference>
<evidence type="ECO:0000256" key="8">
    <source>
        <dbReference type="ARBA" id="ARBA00023200"/>
    </source>
</evidence>
<keyword evidence="12" id="KW-1185">Reference proteome</keyword>
<sequence length="116" mass="13273">MWDPLLNDFPKSRHGFRCMIAIKFLQACQEDYPKNSLGFEYLRKLIQNLRSKDHAKAELRYRLLNSAISSTSKVELRHPNGTTCTCIQCPKHGTEKEVDESSDVEEATFLPIVSVS</sequence>
<evidence type="ECO:0000256" key="4">
    <source>
        <dbReference type="ARBA" id="ARBA00011105"/>
    </source>
</evidence>
<comment type="function">
    <text evidence="1 10">Through its interaction with host SGS3, acts as a suppressor of RNA-mediated gene silencing, also known as post-transcriptional gene silencing (PTGS), a mechanism of plant viral defense that limits the accumulation of viral RNAs.</text>
</comment>
<dbReference type="GO" id="GO:0052170">
    <property type="term" value="P:symbiont-mediated suppression of host innate immune response"/>
    <property type="evidence" value="ECO:0007669"/>
    <property type="project" value="UniProtKB-KW"/>
</dbReference>
<dbReference type="InterPro" id="IPR002511">
    <property type="entry name" value="Gemini_V2"/>
</dbReference>
<dbReference type="GO" id="GO:0060967">
    <property type="term" value="P:negative regulation of gene silencing by regulatory ncRNA"/>
    <property type="evidence" value="ECO:0007669"/>
    <property type="project" value="InterPro"/>
</dbReference>
<keyword evidence="8 10" id="KW-1035">Host cytoplasm</keyword>